<dbReference type="NCBIfam" id="TIGR01930">
    <property type="entry name" value="AcCoA-C-Actrans"/>
    <property type="match status" value="1"/>
</dbReference>
<dbReference type="NCBIfam" id="TIGR02445">
    <property type="entry name" value="fadA"/>
    <property type="match status" value="1"/>
</dbReference>
<comment type="subcellular location">
    <subcellularLocation>
        <location evidence="8">Cytoplasm</location>
    </subcellularLocation>
</comment>
<organism evidence="12 13">
    <name type="scientific">Shewanella litorisediminis</name>
    <dbReference type="NCBI Taxonomy" id="1173586"/>
    <lineage>
        <taxon>Bacteria</taxon>
        <taxon>Pseudomonadati</taxon>
        <taxon>Pseudomonadota</taxon>
        <taxon>Gammaproteobacteria</taxon>
        <taxon>Alteromonadales</taxon>
        <taxon>Shewanellaceae</taxon>
        <taxon>Shewanella</taxon>
    </lineage>
</organism>
<sequence>MKQAVIVDCIRTPMGRSKGGVFRNVRAETLSAELMKALLLRNPGVDPNTIEDVIWGCVQQTLEQGFNIARNASLLAGIPKTAGAVTVNRLCGSSMEALHQASRAIMTGMGDTFIIGGVEHMGHVPMNHGVDFHPGLAANVAKASGMMGLTAEMLGKLHGISREMQDQFAVRSHQRAHAASIEGRFAKEIYAIEGHDANGALIKVDYDEVIRPETTLESLAGLRPVFDPANGTVTAGTSSALSDGAAAMLVMEEEKARALGLTIRARVRSMAVAGCDAAIMGYGPVPATQKALARAGLSIQDMDVIELNEAFAAQSLPCVKDLGLMDVVEDKVNLNGGAIALGHPLGCSGARISTTLINLMEHKDATFGLATMCIGLGQGIATVFERV</sequence>
<keyword evidence="6 8" id="KW-0443">Lipid metabolism</keyword>
<evidence type="ECO:0000256" key="5">
    <source>
        <dbReference type="ARBA" id="ARBA00022963"/>
    </source>
</evidence>
<dbReference type="InterPro" id="IPR002155">
    <property type="entry name" value="Thiolase"/>
</dbReference>
<keyword evidence="4 8" id="KW-0276">Fatty acid metabolism</keyword>
<dbReference type="GO" id="GO:0003988">
    <property type="term" value="F:acetyl-CoA C-acyltransferase activity"/>
    <property type="evidence" value="ECO:0007669"/>
    <property type="project" value="UniProtKB-EC"/>
</dbReference>
<evidence type="ECO:0000256" key="9">
    <source>
        <dbReference type="RuleBase" id="RU003557"/>
    </source>
</evidence>
<feature type="domain" description="Thiolase N-terminal" evidence="10">
    <location>
        <begin position="5"/>
        <end position="254"/>
    </location>
</feature>
<dbReference type="Pfam" id="PF02803">
    <property type="entry name" value="Thiolase_C"/>
    <property type="match status" value="1"/>
</dbReference>
<dbReference type="InterPro" id="IPR020615">
    <property type="entry name" value="Thiolase_acyl_enz_int_AS"/>
</dbReference>
<reference evidence="12 13" key="1">
    <citation type="journal article" date="2012" name="Antonie Van Leeuwenhoek">
        <title>Shewanella litorisediminis sp. nov., a gammaproteobacterium isolated from a tidal flat sediment.</title>
        <authorList>
            <person name="Lee M.H."/>
            <person name="Yoon J.H."/>
        </authorList>
    </citation>
    <scope>NUCLEOTIDE SEQUENCE [LARGE SCALE GENOMIC DNA]</scope>
    <source>
        <strain evidence="12 13">SMK1-12</strain>
    </source>
</reference>
<dbReference type="Pfam" id="PF00108">
    <property type="entry name" value="Thiolase_N"/>
    <property type="match status" value="1"/>
</dbReference>
<comment type="function">
    <text evidence="8">Catalyzes the final step of fatty acid oxidation in which acetyl-CoA is released and the CoA ester of a fatty acid two carbons shorter is formed.</text>
</comment>
<accession>A0ABX7G3P5</accession>
<dbReference type="CDD" id="cd00751">
    <property type="entry name" value="thiolase"/>
    <property type="match status" value="1"/>
</dbReference>
<dbReference type="HAMAP" id="MF_01620">
    <property type="entry name" value="FadA"/>
    <property type="match status" value="1"/>
</dbReference>
<evidence type="ECO:0000256" key="1">
    <source>
        <dbReference type="ARBA" id="ARBA00010982"/>
    </source>
</evidence>
<feature type="active site" description="Proton acceptor" evidence="8">
    <location>
        <position position="373"/>
    </location>
</feature>
<evidence type="ECO:0000256" key="2">
    <source>
        <dbReference type="ARBA" id="ARBA00022490"/>
    </source>
</evidence>
<comment type="pathway">
    <text evidence="8">Lipid metabolism; fatty acid beta-oxidation.</text>
</comment>
<dbReference type="SUPFAM" id="SSF53901">
    <property type="entry name" value="Thiolase-like"/>
    <property type="match status" value="2"/>
</dbReference>
<dbReference type="InterPro" id="IPR016039">
    <property type="entry name" value="Thiolase-like"/>
</dbReference>
<dbReference type="Proteomes" id="UP000596252">
    <property type="component" value="Chromosome"/>
</dbReference>
<evidence type="ECO:0000256" key="6">
    <source>
        <dbReference type="ARBA" id="ARBA00023098"/>
    </source>
</evidence>
<dbReference type="InterPro" id="IPR020613">
    <property type="entry name" value="Thiolase_CS"/>
</dbReference>
<evidence type="ECO:0000313" key="13">
    <source>
        <dbReference type="Proteomes" id="UP000596252"/>
    </source>
</evidence>
<keyword evidence="7 8" id="KW-0012">Acyltransferase</keyword>
<dbReference type="InterPro" id="IPR020610">
    <property type="entry name" value="Thiolase_AS"/>
</dbReference>
<feature type="domain" description="Thiolase C-terminal" evidence="11">
    <location>
        <begin position="262"/>
        <end position="386"/>
    </location>
</feature>
<feature type="active site" description="Acyl-thioester intermediate" evidence="8">
    <location>
        <position position="91"/>
    </location>
</feature>
<dbReference type="PIRSF" id="PIRSF000429">
    <property type="entry name" value="Ac-CoA_Ac_transf"/>
    <property type="match status" value="1"/>
</dbReference>
<comment type="catalytic activity">
    <reaction evidence="8">
        <text>an acyl-CoA + acetyl-CoA = a 3-oxoacyl-CoA + CoA</text>
        <dbReference type="Rhea" id="RHEA:21564"/>
        <dbReference type="ChEBI" id="CHEBI:57287"/>
        <dbReference type="ChEBI" id="CHEBI:57288"/>
        <dbReference type="ChEBI" id="CHEBI:58342"/>
        <dbReference type="ChEBI" id="CHEBI:90726"/>
        <dbReference type="EC" id="2.3.1.16"/>
    </reaction>
</comment>
<dbReference type="EC" id="2.3.1.16" evidence="8"/>
<evidence type="ECO:0000259" key="10">
    <source>
        <dbReference type="Pfam" id="PF00108"/>
    </source>
</evidence>
<comment type="subunit">
    <text evidence="8">Heterotetramer of two alpha chains (FadB) and two beta chains (FadA).</text>
</comment>
<dbReference type="InterPro" id="IPR012805">
    <property type="entry name" value="FadA"/>
</dbReference>
<dbReference type="NCBIfam" id="NF006510">
    <property type="entry name" value="PRK08947.1"/>
    <property type="match status" value="1"/>
</dbReference>
<dbReference type="PROSITE" id="PS00098">
    <property type="entry name" value="THIOLASE_1"/>
    <property type="match status" value="1"/>
</dbReference>
<evidence type="ECO:0000256" key="4">
    <source>
        <dbReference type="ARBA" id="ARBA00022832"/>
    </source>
</evidence>
<evidence type="ECO:0000313" key="12">
    <source>
        <dbReference type="EMBL" id="QRH01893.1"/>
    </source>
</evidence>
<proteinExistence type="inferred from homology"/>
<comment type="similarity">
    <text evidence="1 8 9">Belongs to the thiolase-like superfamily. Thiolase family.</text>
</comment>
<dbReference type="PANTHER" id="PTHR43853">
    <property type="entry name" value="3-KETOACYL-COA THIOLASE, PEROXISOMAL"/>
    <property type="match status" value="1"/>
</dbReference>
<dbReference type="InterPro" id="IPR020616">
    <property type="entry name" value="Thiolase_N"/>
</dbReference>
<evidence type="ECO:0000256" key="8">
    <source>
        <dbReference type="HAMAP-Rule" id="MF_01620"/>
    </source>
</evidence>
<keyword evidence="5 8" id="KW-0442">Lipid degradation</keyword>
<dbReference type="InterPro" id="IPR020617">
    <property type="entry name" value="Thiolase_C"/>
</dbReference>
<keyword evidence="2 8" id="KW-0963">Cytoplasm</keyword>
<dbReference type="PROSITE" id="PS00737">
    <property type="entry name" value="THIOLASE_2"/>
    <property type="match status" value="1"/>
</dbReference>
<dbReference type="InterPro" id="IPR050215">
    <property type="entry name" value="Thiolase-like_sf_Thiolase"/>
</dbReference>
<evidence type="ECO:0000259" key="11">
    <source>
        <dbReference type="Pfam" id="PF02803"/>
    </source>
</evidence>
<gene>
    <name evidence="8 12" type="primary">fadA</name>
    <name evidence="12" type="ORF">JQC75_00105</name>
</gene>
<name>A0ABX7G3P5_9GAMM</name>
<dbReference type="PROSITE" id="PS00099">
    <property type="entry name" value="THIOLASE_3"/>
    <property type="match status" value="1"/>
</dbReference>
<evidence type="ECO:0000256" key="7">
    <source>
        <dbReference type="ARBA" id="ARBA00023315"/>
    </source>
</evidence>
<dbReference type="RefSeq" id="WP_203325555.1">
    <property type="nucleotide sequence ID" value="NZ_CP069213.1"/>
</dbReference>
<dbReference type="Gene3D" id="3.40.47.10">
    <property type="match status" value="2"/>
</dbReference>
<dbReference type="EMBL" id="CP069213">
    <property type="protein sequence ID" value="QRH01893.1"/>
    <property type="molecule type" value="Genomic_DNA"/>
</dbReference>
<feature type="active site" description="Proton acceptor" evidence="8">
    <location>
        <position position="343"/>
    </location>
</feature>
<keyword evidence="13" id="KW-1185">Reference proteome</keyword>
<protein>
    <recommendedName>
        <fullName evidence="8">3-ketoacyl-CoA thiolase</fullName>
        <ecNumber evidence="8">2.3.1.16</ecNumber>
    </recommendedName>
    <alternativeName>
        <fullName evidence="8">Acetyl-CoA acyltransferase</fullName>
    </alternativeName>
    <alternativeName>
        <fullName evidence="8">Beta-ketothiolase</fullName>
    </alternativeName>
    <alternativeName>
        <fullName evidence="8">Fatty acid oxidation complex subunit beta</fullName>
    </alternativeName>
</protein>
<evidence type="ECO:0000256" key="3">
    <source>
        <dbReference type="ARBA" id="ARBA00022679"/>
    </source>
</evidence>
<dbReference type="PANTHER" id="PTHR43853:SF11">
    <property type="entry name" value="3-KETOACYL-COA THIOLASE FADA"/>
    <property type="match status" value="1"/>
</dbReference>
<keyword evidence="3 8" id="KW-0808">Transferase</keyword>